<dbReference type="InterPro" id="IPR000070">
    <property type="entry name" value="Pectinesterase_cat"/>
</dbReference>
<dbReference type="Gene3D" id="2.160.20.10">
    <property type="entry name" value="Single-stranded right-handed beta-helix, Pectin lyase-like"/>
    <property type="match status" value="1"/>
</dbReference>
<dbReference type="PROSITE" id="PS00503">
    <property type="entry name" value="PECTINESTERASE_2"/>
    <property type="match status" value="1"/>
</dbReference>
<evidence type="ECO:0000256" key="5">
    <source>
        <dbReference type="RuleBase" id="RU000589"/>
    </source>
</evidence>
<keyword evidence="8" id="KW-1185">Reference proteome</keyword>
<dbReference type="GO" id="GO:0009279">
    <property type="term" value="C:cell outer membrane"/>
    <property type="evidence" value="ECO:0007669"/>
    <property type="project" value="TreeGrafter"/>
</dbReference>
<evidence type="ECO:0000256" key="4">
    <source>
        <dbReference type="PROSITE-ProRule" id="PRU10040"/>
    </source>
</evidence>
<dbReference type="EMBL" id="LGIA01000187">
    <property type="protein sequence ID" value="KOH43454.1"/>
    <property type="molecule type" value="Genomic_DNA"/>
</dbReference>
<reference evidence="8" key="1">
    <citation type="submission" date="2015-07" db="EMBL/GenBank/DDBJ databases">
        <title>Genome sequencing of Sunxiuqinia dokdonensis strain SK.</title>
        <authorList>
            <person name="Ahn S."/>
            <person name="Kim B.-C."/>
        </authorList>
    </citation>
    <scope>NUCLEOTIDE SEQUENCE [LARGE SCALE GENOMIC DNA]</scope>
    <source>
        <strain evidence="8">SK</strain>
    </source>
</reference>
<dbReference type="PROSITE" id="PS00800">
    <property type="entry name" value="PECTINESTERASE_1"/>
    <property type="match status" value="1"/>
</dbReference>
<proteinExistence type="inferred from homology"/>
<dbReference type="InterPro" id="IPR018040">
    <property type="entry name" value="Pectinesterase_Tyr_AS"/>
</dbReference>
<dbReference type="STRING" id="1409788.NC99_37330"/>
<feature type="chain" id="PRO_5005394891" description="Pectinesterase" evidence="5">
    <location>
        <begin position="23"/>
        <end position="335"/>
    </location>
</feature>
<evidence type="ECO:0000259" key="6">
    <source>
        <dbReference type="Pfam" id="PF01095"/>
    </source>
</evidence>
<keyword evidence="2 5" id="KW-0378">Hydrolase</keyword>
<dbReference type="UniPathway" id="UPA00545">
    <property type="reaction ID" value="UER00823"/>
</dbReference>
<protein>
    <recommendedName>
        <fullName evidence="5">Pectinesterase</fullName>
        <ecNumber evidence="5">3.1.1.11</ecNumber>
    </recommendedName>
</protein>
<dbReference type="InterPro" id="IPR033131">
    <property type="entry name" value="Pectinesterase_Asp_AS"/>
</dbReference>
<dbReference type="OrthoDB" id="9804686at2"/>
<sequence length="335" mass="37125">MKLSKYFFFLGMFLFSAGLASAQHETKLTVAQDGSGDFSTIQEAIDASKAFPDERVTIFIKNGIYREKVLVPACNTKLSLIGESAEKTILTYDDYFDKIDRGRNSTFYTYTLKVEANDFHAENLTIANTAGPVGQAVALHVNGDRCSFTNCRLLGHQDTLYTEGETSRQYFSDCHIEGTTDFIFGEATAFFERCTIHSLSDSYITAASTPKGKAFGYVFKSCKLTAAEGVKKVFLGRPWRDYAQVVFMNCELGAHIVSEGWANWGGTSRDQTAFYAEYQNSGEGAPSGQRVGWSHQLTKKQARQYTKDKILAPASVNEAAVNVWTNRATNNSSKN</sequence>
<feature type="domain" description="Pectinesterase catalytic" evidence="6">
    <location>
        <begin position="28"/>
        <end position="311"/>
    </location>
</feature>
<comment type="pathway">
    <text evidence="5">Glycan metabolism; pectin degradation; 2-dehydro-3-deoxy-D-gluconate from pectin: step 1/5.</text>
</comment>
<dbReference type="PANTHER" id="PTHR31321">
    <property type="entry name" value="ACYL-COA THIOESTER HYDROLASE YBHC-RELATED"/>
    <property type="match status" value="1"/>
</dbReference>
<dbReference type="GO" id="GO:0042545">
    <property type="term" value="P:cell wall modification"/>
    <property type="evidence" value="ECO:0007669"/>
    <property type="project" value="UniProtKB-UniRule"/>
</dbReference>
<comment type="catalytic activity">
    <reaction evidence="5">
        <text>[(1-&gt;4)-alpha-D-galacturonosyl methyl ester](n) + n H2O = [(1-&gt;4)-alpha-D-galacturonosyl](n) + n methanol + n H(+)</text>
        <dbReference type="Rhea" id="RHEA:22380"/>
        <dbReference type="Rhea" id="RHEA-COMP:14570"/>
        <dbReference type="Rhea" id="RHEA-COMP:14573"/>
        <dbReference type="ChEBI" id="CHEBI:15377"/>
        <dbReference type="ChEBI" id="CHEBI:15378"/>
        <dbReference type="ChEBI" id="CHEBI:17790"/>
        <dbReference type="ChEBI" id="CHEBI:140522"/>
        <dbReference type="ChEBI" id="CHEBI:140523"/>
        <dbReference type="EC" id="3.1.1.11"/>
    </reaction>
</comment>
<dbReference type="RefSeq" id="WP_053186638.1">
    <property type="nucleotide sequence ID" value="NZ_LGIA01000187.1"/>
</dbReference>
<dbReference type="AlphaFoldDB" id="A0A0L8V4T9"/>
<dbReference type="SUPFAM" id="SSF51126">
    <property type="entry name" value="Pectin lyase-like"/>
    <property type="match status" value="1"/>
</dbReference>
<accession>A0A0L8V4T9</accession>
<evidence type="ECO:0000256" key="3">
    <source>
        <dbReference type="ARBA" id="ARBA00023085"/>
    </source>
</evidence>
<name>A0A0L8V4T9_9BACT</name>
<evidence type="ECO:0000256" key="1">
    <source>
        <dbReference type="ARBA" id="ARBA00008891"/>
    </source>
</evidence>
<dbReference type="PATRIC" id="fig|1409788.3.peg.3819"/>
<evidence type="ECO:0000313" key="8">
    <source>
        <dbReference type="Proteomes" id="UP000036958"/>
    </source>
</evidence>
<dbReference type="GO" id="GO:0045490">
    <property type="term" value="P:pectin catabolic process"/>
    <property type="evidence" value="ECO:0007669"/>
    <property type="project" value="UniProtKB-UniRule"/>
</dbReference>
<dbReference type="InterPro" id="IPR012334">
    <property type="entry name" value="Pectin_lyas_fold"/>
</dbReference>
<dbReference type="Proteomes" id="UP000036958">
    <property type="component" value="Unassembled WGS sequence"/>
</dbReference>
<comment type="similarity">
    <text evidence="1">Belongs to the pectinesterase family.</text>
</comment>
<organism evidence="7 8">
    <name type="scientific">Sunxiuqinia dokdonensis</name>
    <dbReference type="NCBI Taxonomy" id="1409788"/>
    <lineage>
        <taxon>Bacteria</taxon>
        <taxon>Pseudomonadati</taxon>
        <taxon>Bacteroidota</taxon>
        <taxon>Bacteroidia</taxon>
        <taxon>Marinilabiliales</taxon>
        <taxon>Prolixibacteraceae</taxon>
        <taxon>Sunxiuqinia</taxon>
    </lineage>
</organism>
<dbReference type="EC" id="3.1.1.11" evidence="5"/>
<dbReference type="Pfam" id="PF01095">
    <property type="entry name" value="Pectinesterase"/>
    <property type="match status" value="1"/>
</dbReference>
<gene>
    <name evidence="7" type="ORF">NC99_37330</name>
</gene>
<evidence type="ECO:0000313" key="7">
    <source>
        <dbReference type="EMBL" id="KOH43454.1"/>
    </source>
</evidence>
<dbReference type="PANTHER" id="PTHR31321:SF57">
    <property type="entry name" value="PECTINESTERASE 53-RELATED"/>
    <property type="match status" value="1"/>
</dbReference>
<feature type="signal peptide" evidence="5">
    <location>
        <begin position="1"/>
        <end position="22"/>
    </location>
</feature>
<dbReference type="InterPro" id="IPR011050">
    <property type="entry name" value="Pectin_lyase_fold/virulence"/>
</dbReference>
<comment type="caution">
    <text evidence="7">The sequence shown here is derived from an EMBL/GenBank/DDBJ whole genome shotgun (WGS) entry which is preliminary data.</text>
</comment>
<feature type="active site" evidence="4">
    <location>
        <position position="181"/>
    </location>
</feature>
<keyword evidence="3 5" id="KW-0063">Aspartyl esterase</keyword>
<dbReference type="GO" id="GO:0030599">
    <property type="term" value="F:pectinesterase activity"/>
    <property type="evidence" value="ECO:0007669"/>
    <property type="project" value="UniProtKB-UniRule"/>
</dbReference>
<evidence type="ECO:0000256" key="2">
    <source>
        <dbReference type="ARBA" id="ARBA00022801"/>
    </source>
</evidence>
<keyword evidence="5" id="KW-0732">Signal</keyword>